<dbReference type="InterPro" id="IPR007691">
    <property type="entry name" value="LpxD"/>
</dbReference>
<dbReference type="GO" id="GO:0009245">
    <property type="term" value="P:lipid A biosynthetic process"/>
    <property type="evidence" value="ECO:0007669"/>
    <property type="project" value="UniProtKB-KW"/>
</dbReference>
<keyword evidence="4" id="KW-0677">Repeat</keyword>
<name>X1HKU8_9ZZZZ</name>
<dbReference type="NCBIfam" id="TIGR01853">
    <property type="entry name" value="lipid_A_lpxD"/>
    <property type="match status" value="1"/>
</dbReference>
<dbReference type="PANTHER" id="PTHR43378">
    <property type="entry name" value="UDP-3-O-ACYLGLUCOSAMINE N-ACYLTRANSFERASE"/>
    <property type="match status" value="1"/>
</dbReference>
<gene>
    <name evidence="9" type="ORF">S03H2_19545</name>
</gene>
<feature type="domain" description="UDP-3-O-[3-hydroxymyristoyl] glucosamine N-acyltransferase non-repeat region" evidence="7">
    <location>
        <begin position="31"/>
        <end position="95"/>
    </location>
</feature>
<dbReference type="NCBIfam" id="NF002060">
    <property type="entry name" value="PRK00892.1"/>
    <property type="match status" value="1"/>
</dbReference>
<feature type="non-terminal residue" evidence="9">
    <location>
        <position position="276"/>
    </location>
</feature>
<keyword evidence="2" id="KW-0441">Lipid A biosynthesis</keyword>
<dbReference type="Pfam" id="PF25087">
    <property type="entry name" value="GMPPB_C"/>
    <property type="match status" value="1"/>
</dbReference>
<evidence type="ECO:0000313" key="9">
    <source>
        <dbReference type="EMBL" id="GAH45938.1"/>
    </source>
</evidence>
<dbReference type="GO" id="GO:0016020">
    <property type="term" value="C:membrane"/>
    <property type="evidence" value="ECO:0007669"/>
    <property type="project" value="GOC"/>
</dbReference>
<evidence type="ECO:0000256" key="1">
    <source>
        <dbReference type="ARBA" id="ARBA00022516"/>
    </source>
</evidence>
<keyword evidence="1" id="KW-0444">Lipid biosynthesis</keyword>
<dbReference type="Pfam" id="PF00132">
    <property type="entry name" value="Hexapep"/>
    <property type="match status" value="1"/>
</dbReference>
<evidence type="ECO:0000256" key="3">
    <source>
        <dbReference type="ARBA" id="ARBA00022679"/>
    </source>
</evidence>
<keyword evidence="3" id="KW-0808">Transferase</keyword>
<proteinExistence type="predicted"/>
<dbReference type="InterPro" id="IPR001451">
    <property type="entry name" value="Hexapep"/>
</dbReference>
<dbReference type="PANTHER" id="PTHR43378:SF2">
    <property type="entry name" value="UDP-3-O-ACYLGLUCOSAMINE N-ACYLTRANSFERASE 1, MITOCHONDRIAL-RELATED"/>
    <property type="match status" value="1"/>
</dbReference>
<organism evidence="9">
    <name type="scientific">marine sediment metagenome</name>
    <dbReference type="NCBI Taxonomy" id="412755"/>
    <lineage>
        <taxon>unclassified sequences</taxon>
        <taxon>metagenomes</taxon>
        <taxon>ecological metagenomes</taxon>
    </lineage>
</organism>
<dbReference type="GO" id="GO:0016410">
    <property type="term" value="F:N-acyltransferase activity"/>
    <property type="evidence" value="ECO:0007669"/>
    <property type="project" value="InterPro"/>
</dbReference>
<dbReference type="EMBL" id="BARU01010214">
    <property type="protein sequence ID" value="GAH45938.1"/>
    <property type="molecule type" value="Genomic_DNA"/>
</dbReference>
<dbReference type="Pfam" id="PF04613">
    <property type="entry name" value="LpxD"/>
    <property type="match status" value="1"/>
</dbReference>
<reference evidence="9" key="1">
    <citation type="journal article" date="2014" name="Front. Microbiol.">
        <title>High frequency of phylogenetically diverse reductive dehalogenase-homologous genes in deep subseafloor sedimentary metagenomes.</title>
        <authorList>
            <person name="Kawai M."/>
            <person name="Futagami T."/>
            <person name="Toyoda A."/>
            <person name="Takaki Y."/>
            <person name="Nishi S."/>
            <person name="Hori S."/>
            <person name="Arai W."/>
            <person name="Tsubouchi T."/>
            <person name="Morono Y."/>
            <person name="Uchiyama I."/>
            <person name="Ito T."/>
            <person name="Fujiyama A."/>
            <person name="Inagaki F."/>
            <person name="Takami H."/>
        </authorList>
    </citation>
    <scope>NUCLEOTIDE SEQUENCE</scope>
    <source>
        <strain evidence="9">Expedition CK06-06</strain>
    </source>
</reference>
<evidence type="ECO:0000256" key="6">
    <source>
        <dbReference type="ARBA" id="ARBA00023315"/>
    </source>
</evidence>
<keyword evidence="5" id="KW-0443">Lipid metabolism</keyword>
<evidence type="ECO:0000256" key="2">
    <source>
        <dbReference type="ARBA" id="ARBA00022556"/>
    </source>
</evidence>
<dbReference type="InterPro" id="IPR018357">
    <property type="entry name" value="Hexapep_transf_CS"/>
</dbReference>
<dbReference type="SUPFAM" id="SSF51161">
    <property type="entry name" value="Trimeric LpxA-like enzymes"/>
    <property type="match status" value="1"/>
</dbReference>
<sequence>MKEQPEKSPPPLSVEELARRLNCPFEGDGAREIRGVSSLEKAKEGDLVFLSHRKYLSLLERSKASAAIIPSKERYDRIPVIKSENPYISFIKAVEIFYKPYCPKPGIHPSALVSPSAKIGKDVTIGPFAFIGDEAEIGAKTVIFPFVAIYPWVKIGKETVIHSHVSIREEVKIGNRVIIHNGTVIGSDGFGYLQDKDHPHIKIPQVGTITIQDDVEVGANTAIDRAALGETIIKKGTKIDNLVQIGHNVEVGPHSILAGQVGISGSTKIGKNVIMG</sequence>
<dbReference type="Gene3D" id="2.160.10.10">
    <property type="entry name" value="Hexapeptide repeat proteins"/>
    <property type="match status" value="1"/>
</dbReference>
<dbReference type="Gene3D" id="3.40.1390.10">
    <property type="entry name" value="MurE/MurF, N-terminal domain"/>
    <property type="match status" value="1"/>
</dbReference>
<comment type="caution">
    <text evidence="9">The sequence shown here is derived from an EMBL/GenBank/DDBJ whole genome shotgun (WGS) entry which is preliminary data.</text>
</comment>
<dbReference type="InterPro" id="IPR011004">
    <property type="entry name" value="Trimer_LpxA-like_sf"/>
</dbReference>
<evidence type="ECO:0000259" key="7">
    <source>
        <dbReference type="Pfam" id="PF04613"/>
    </source>
</evidence>
<protein>
    <submittedName>
        <fullName evidence="9">Uncharacterized protein</fullName>
    </submittedName>
</protein>
<evidence type="ECO:0000259" key="8">
    <source>
        <dbReference type="Pfam" id="PF25087"/>
    </source>
</evidence>
<accession>X1HKU8</accession>
<dbReference type="InterPro" id="IPR056729">
    <property type="entry name" value="GMPPB_C"/>
</dbReference>
<dbReference type="InterPro" id="IPR020573">
    <property type="entry name" value="UDP_GlcNAc_AcTrfase_non-rep"/>
</dbReference>
<evidence type="ECO:0000256" key="5">
    <source>
        <dbReference type="ARBA" id="ARBA00023098"/>
    </source>
</evidence>
<dbReference type="CDD" id="cd03352">
    <property type="entry name" value="LbH_LpxD"/>
    <property type="match status" value="1"/>
</dbReference>
<keyword evidence="6" id="KW-0012">Acyltransferase</keyword>
<dbReference type="PROSITE" id="PS00101">
    <property type="entry name" value="HEXAPEP_TRANSFERASES"/>
    <property type="match status" value="1"/>
</dbReference>
<evidence type="ECO:0000256" key="4">
    <source>
        <dbReference type="ARBA" id="ARBA00022737"/>
    </source>
</evidence>
<dbReference type="AlphaFoldDB" id="X1HKU8"/>
<feature type="domain" description="Mannose-1-phosphate guanyltransferase C-terminal" evidence="8">
    <location>
        <begin position="108"/>
        <end position="188"/>
    </location>
</feature>